<evidence type="ECO:0000313" key="2">
    <source>
        <dbReference type="Proteomes" id="UP001230156"/>
    </source>
</evidence>
<reference evidence="2" key="1">
    <citation type="submission" date="2023-08" db="EMBL/GenBank/DDBJ databases">
        <title>Rhodospirillaceae gen. nov., a novel taxon isolated from the Yangtze River Yuezi River estuary sludge.</title>
        <authorList>
            <person name="Ruan L."/>
        </authorList>
    </citation>
    <scope>NUCLEOTIDE SEQUENCE [LARGE SCALE GENOMIC DNA]</scope>
    <source>
        <strain evidence="2">R-7</strain>
    </source>
</reference>
<gene>
    <name evidence="1" type="ORF">Q8A70_08575</name>
</gene>
<evidence type="ECO:0000313" key="1">
    <source>
        <dbReference type="EMBL" id="MDQ7247719.1"/>
    </source>
</evidence>
<protein>
    <submittedName>
        <fullName evidence="1">Uncharacterized protein</fullName>
    </submittedName>
</protein>
<name>A0ABU0YJ27_9PROT</name>
<keyword evidence="2" id="KW-1185">Reference proteome</keyword>
<dbReference type="EMBL" id="JAUYVI010000003">
    <property type="protein sequence ID" value="MDQ7247719.1"/>
    <property type="molecule type" value="Genomic_DNA"/>
</dbReference>
<sequence>MAELHTLDLPSFAQAMPDLGGGACAQMLIGDAALDQAALTREAHQLGSEEPGWKMAPDALAKLLTVHTDRTFAFHPDITADQAMRRCAWSILRDRIAPAVLIWKCRHWALVTGFEADAEPNSIDDEDWGLRGFYLRNPYGSLDHHIDVRSWKAQYQTGVLHGIWRTRRVVICTGAAAAAIPELRAEPESDFIRRELLNEDSFAAAAAEAIRGERFARHPRWREAASNTVPGPPMLVTRLNFPADHHVIVPMLRDGRATLLLTLDAYDGSYRESVPAPADHPASMDVARARLEAMLTAGTIRTEGGGGEPVPVWPSTSAVFPGLTWRPCLESLSPYLPFIQLHTGNRQVHIRLDGTVFGEISIRFSGA</sequence>
<dbReference type="RefSeq" id="WP_379955154.1">
    <property type="nucleotide sequence ID" value="NZ_JAUYVI010000003.1"/>
</dbReference>
<organism evidence="1 2">
    <name type="scientific">Dongia sedimenti</name>
    <dbReference type="NCBI Taxonomy" id="3064282"/>
    <lineage>
        <taxon>Bacteria</taxon>
        <taxon>Pseudomonadati</taxon>
        <taxon>Pseudomonadota</taxon>
        <taxon>Alphaproteobacteria</taxon>
        <taxon>Rhodospirillales</taxon>
        <taxon>Dongiaceae</taxon>
        <taxon>Dongia</taxon>
    </lineage>
</organism>
<dbReference type="Proteomes" id="UP001230156">
    <property type="component" value="Unassembled WGS sequence"/>
</dbReference>
<proteinExistence type="predicted"/>
<accession>A0ABU0YJ27</accession>
<comment type="caution">
    <text evidence="1">The sequence shown here is derived from an EMBL/GenBank/DDBJ whole genome shotgun (WGS) entry which is preliminary data.</text>
</comment>